<dbReference type="GO" id="GO:0006508">
    <property type="term" value="P:proteolysis"/>
    <property type="evidence" value="ECO:0007669"/>
    <property type="project" value="InterPro"/>
</dbReference>
<evidence type="ECO:0000256" key="2">
    <source>
        <dbReference type="ARBA" id="ARBA00005988"/>
    </source>
</evidence>
<name>A0A8J6CEG7_DIALT</name>
<evidence type="ECO:0000256" key="3">
    <source>
        <dbReference type="ARBA" id="ARBA00024524"/>
    </source>
</evidence>
<feature type="region of interest" description="Disordered" evidence="6">
    <location>
        <begin position="360"/>
        <end position="387"/>
    </location>
</feature>
<comment type="similarity">
    <text evidence="2 5">Belongs to the peptidase M14 family.</text>
</comment>
<dbReference type="EMBL" id="JAGTXO010000002">
    <property type="protein sequence ID" value="KAG8469644.1"/>
    <property type="molecule type" value="Genomic_DNA"/>
</dbReference>
<evidence type="ECO:0000259" key="7">
    <source>
        <dbReference type="PROSITE" id="PS52035"/>
    </source>
</evidence>
<evidence type="ECO:0000256" key="4">
    <source>
        <dbReference type="ARBA" id="ARBA00026108"/>
    </source>
</evidence>
<dbReference type="GO" id="GO:0008270">
    <property type="term" value="F:zinc ion binding"/>
    <property type="evidence" value="ECO:0007669"/>
    <property type="project" value="InterPro"/>
</dbReference>
<dbReference type="Gene3D" id="1.25.10.10">
    <property type="entry name" value="Leucine-rich Repeat Variant"/>
    <property type="match status" value="1"/>
</dbReference>
<evidence type="ECO:0000313" key="9">
    <source>
        <dbReference type="Proteomes" id="UP000751190"/>
    </source>
</evidence>
<feature type="region of interest" description="Disordered" evidence="6">
    <location>
        <begin position="282"/>
        <end position="330"/>
    </location>
</feature>
<proteinExistence type="inferred from homology"/>
<dbReference type="InterPro" id="IPR016024">
    <property type="entry name" value="ARM-type_fold"/>
</dbReference>
<comment type="caution">
    <text evidence="8">The sequence shown here is derived from an EMBL/GenBank/DDBJ whole genome shotgun (WGS) entry which is preliminary data.</text>
</comment>
<dbReference type="InterPro" id="IPR050821">
    <property type="entry name" value="Cytosolic_carboxypeptidase"/>
</dbReference>
<accession>A0A8J6CEG7</accession>
<feature type="domain" description="Peptidase M14" evidence="7">
    <location>
        <begin position="685"/>
        <end position="967"/>
    </location>
</feature>
<organism evidence="8 9">
    <name type="scientific">Diacronema lutheri</name>
    <name type="common">Unicellular marine alga</name>
    <name type="synonym">Monochrysis lutheri</name>
    <dbReference type="NCBI Taxonomy" id="2081491"/>
    <lineage>
        <taxon>Eukaryota</taxon>
        <taxon>Haptista</taxon>
        <taxon>Haptophyta</taxon>
        <taxon>Pavlovophyceae</taxon>
        <taxon>Pavlovales</taxon>
        <taxon>Pavlovaceae</taxon>
        <taxon>Diacronema</taxon>
    </lineage>
</organism>
<dbReference type="Pfam" id="PF00246">
    <property type="entry name" value="Peptidase_M14"/>
    <property type="match status" value="1"/>
</dbReference>
<keyword evidence="9" id="KW-1185">Reference proteome</keyword>
<dbReference type="AlphaFoldDB" id="A0A8J6CEG7"/>
<gene>
    <name evidence="8" type="ORF">KFE25_006099</name>
</gene>
<dbReference type="SUPFAM" id="SSF53187">
    <property type="entry name" value="Zn-dependent exopeptidases"/>
    <property type="match status" value="1"/>
</dbReference>
<reference evidence="8" key="1">
    <citation type="submission" date="2021-05" db="EMBL/GenBank/DDBJ databases">
        <title>The genome of the haptophyte Pavlova lutheri (Diacronema luteri, Pavlovales) - a model for lipid biosynthesis in eukaryotic algae.</title>
        <authorList>
            <person name="Hulatt C.J."/>
            <person name="Posewitz M.C."/>
        </authorList>
    </citation>
    <scope>NUCLEOTIDE SEQUENCE</scope>
    <source>
        <strain evidence="8">NIVA-4/92</strain>
    </source>
</reference>
<dbReference type="PANTHER" id="PTHR12756">
    <property type="entry name" value="CYTOSOLIC CARBOXYPEPTIDASE"/>
    <property type="match status" value="1"/>
</dbReference>
<sequence>MSKSVDKGTVKELAGTLQNAALLPGVRVAAAESLLAASKSEQGCAILCSAGGLHAIFVTLKEAGAPADVLRVCCKVLCALYKFDGKLVAVVARLQGGIKALVDAVRDHMHGADMRLLQWLLCALSDVSHTAPNATAVVDTLGVPIALATLLAHLRVAQILLPCLYILINVTRLAAHVPAVVQEGGVPAVLAAVLAHVESALLVRTGLLLLRAISLDGSSALSFAVDGAFRILLAVMHTHGANGEQLDLLRLASNVLWRLYLARHPSMGALVEAWAQHPLQAGGAAGGPLDGVDDDEQPVDEGIGGENSSSADDDDGGGGASVSAGAGARRRAPLRAASVGAPDEAALAVVHAAHRAVADDDGVELTDGEDNDELDGGAAGSAGATAARAEALPRATMFRGGPALLDATSAEPEPTHHSTATMADSVALCLVRDAERLVHPTGAPGRQLVVSSTAGGCALPDYVPHAPLIVYDALSPPPPLAAGSHAPTAPGAPTLAPALSFSSAFESGNLRRAIRIRELEYDLVLACDVNTRGHTQWFFFRVDGMLPGFTYKFNVINMLKADSLFAHGMRPLLYSAAAARETGVGWRRCGHSICYYQNEYPVRAPGGGEPAASAPAARRKRGKDKADAATYFTLSFSVSLDAVAAQPPPPRCAHRAADGTGADADAAGNAARAAAADGVYICQCYPYTYTKLLARIDALQRLPSAASRLRVSSLCSSVGGHDVPLLTITDFAGASEAELRERKVVVVTARVHPGETNASWMMHGVIDELLADSAEARELRSALVFQVVPCLNPDGVILGNYRCSLSGDDLNRNWAEPSARKHPTIAHVKALLRGLAEEERLLFFCDFHGHSRKKSTFMYGVETPAGKGAPPGSHAGRLHERVFPLLLSRLSASFSFASCSFKVLRSKETTGRVVVARSFGLVPSYTLEASFCGPDGPGADGTPEAHYTIPDLQKLGKAFVHALRDFTHPSRTEYMGALAELEAMLPPKENAGGEVSDEDGEPTERDEAGARRSAPARRKSTPLGPTSATPAARGKKREEGKKRRASLKPK</sequence>
<dbReference type="InterPro" id="IPR040626">
    <property type="entry name" value="Pepdidase_M14_N"/>
</dbReference>
<evidence type="ECO:0000256" key="1">
    <source>
        <dbReference type="ARBA" id="ARBA00001947"/>
    </source>
</evidence>
<feature type="compositionally biased region" description="Acidic residues" evidence="6">
    <location>
        <begin position="360"/>
        <end position="375"/>
    </location>
</feature>
<dbReference type="SUPFAM" id="SSF48371">
    <property type="entry name" value="ARM repeat"/>
    <property type="match status" value="1"/>
</dbReference>
<dbReference type="PANTHER" id="PTHR12756:SF11">
    <property type="entry name" value="CYTOSOLIC CARBOXYPEPTIDASE 1"/>
    <property type="match status" value="1"/>
</dbReference>
<dbReference type="InterPro" id="IPR000834">
    <property type="entry name" value="Peptidase_M14"/>
</dbReference>
<feature type="region of interest" description="Disordered" evidence="6">
    <location>
        <begin position="988"/>
        <end position="1050"/>
    </location>
</feature>
<dbReference type="Gene3D" id="3.40.630.10">
    <property type="entry name" value="Zn peptidases"/>
    <property type="match status" value="1"/>
</dbReference>
<dbReference type="InterPro" id="IPR011989">
    <property type="entry name" value="ARM-like"/>
</dbReference>
<dbReference type="GO" id="GO:0004181">
    <property type="term" value="F:metallocarboxypeptidase activity"/>
    <property type="evidence" value="ECO:0007669"/>
    <property type="project" value="InterPro"/>
</dbReference>
<dbReference type="PROSITE" id="PS52035">
    <property type="entry name" value="PEPTIDASE_M14"/>
    <property type="match status" value="1"/>
</dbReference>
<evidence type="ECO:0000313" key="8">
    <source>
        <dbReference type="EMBL" id="KAG8469644.1"/>
    </source>
</evidence>
<dbReference type="EC" id="3.4.17.24" evidence="4"/>
<feature type="active site" description="Proton donor/acceptor" evidence="5">
    <location>
        <position position="928"/>
    </location>
</feature>
<dbReference type="Gene3D" id="2.60.40.3120">
    <property type="match status" value="1"/>
</dbReference>
<dbReference type="OrthoDB" id="10253041at2759"/>
<comment type="catalytic activity">
    <reaction evidence="3">
        <text>C-terminal L-alpha-aminoacyl-L-glutamyl-L-glutamyl-[tubulin] + H2O = C-terminal L-alpha-aminoacyl-L-glutamyl-[tubulin] + L-glutamate</text>
        <dbReference type="Rhea" id="RHEA:63792"/>
        <dbReference type="Rhea" id="RHEA-COMP:16435"/>
        <dbReference type="Rhea" id="RHEA-COMP:16436"/>
        <dbReference type="ChEBI" id="CHEBI:15377"/>
        <dbReference type="ChEBI" id="CHEBI:29985"/>
        <dbReference type="ChEBI" id="CHEBI:149555"/>
        <dbReference type="ChEBI" id="CHEBI:149556"/>
        <dbReference type="EC" id="3.4.17.24"/>
    </reaction>
    <physiologicalReaction direction="left-to-right" evidence="3">
        <dbReference type="Rhea" id="RHEA:63793"/>
    </physiologicalReaction>
</comment>
<dbReference type="Proteomes" id="UP000751190">
    <property type="component" value="Unassembled WGS sequence"/>
</dbReference>
<dbReference type="Pfam" id="PF18027">
    <property type="entry name" value="Pepdidase_M14_N"/>
    <property type="match status" value="1"/>
</dbReference>
<protein>
    <recommendedName>
        <fullName evidence="4">tubulin-glutamate carboxypeptidase</fullName>
        <ecNumber evidence="4">3.4.17.24</ecNumber>
    </recommendedName>
</protein>
<evidence type="ECO:0000256" key="6">
    <source>
        <dbReference type="SAM" id="MobiDB-lite"/>
    </source>
</evidence>
<evidence type="ECO:0000256" key="5">
    <source>
        <dbReference type="PROSITE-ProRule" id="PRU01379"/>
    </source>
</evidence>
<comment type="cofactor">
    <cofactor evidence="1">
        <name>Zn(2+)</name>
        <dbReference type="ChEBI" id="CHEBI:29105"/>
    </cofactor>
</comment>